<dbReference type="Gene3D" id="3.30.457.10">
    <property type="entry name" value="Copper amine oxidase-like, N-terminal domain"/>
    <property type="match status" value="1"/>
</dbReference>
<name>A0A7C8HDT5_9FIRM</name>
<evidence type="ECO:0000256" key="2">
    <source>
        <dbReference type="ARBA" id="ARBA00023295"/>
    </source>
</evidence>
<dbReference type="GO" id="GO:0008061">
    <property type="term" value="F:chitin binding"/>
    <property type="evidence" value="ECO:0007669"/>
    <property type="project" value="InterPro"/>
</dbReference>
<dbReference type="Pfam" id="PF00704">
    <property type="entry name" value="Glyco_hydro_18"/>
    <property type="match status" value="1"/>
</dbReference>
<evidence type="ECO:0000259" key="6">
    <source>
        <dbReference type="PROSITE" id="PS51910"/>
    </source>
</evidence>
<dbReference type="Gene3D" id="3.20.20.80">
    <property type="entry name" value="Glycosidases"/>
    <property type="match status" value="1"/>
</dbReference>
<dbReference type="SUPFAM" id="SSF55383">
    <property type="entry name" value="Copper amine oxidase, domain N"/>
    <property type="match status" value="1"/>
</dbReference>
<protein>
    <submittedName>
        <fullName evidence="7">SH3 domain-containing protein</fullName>
    </submittedName>
</protein>
<dbReference type="SUPFAM" id="SSF51445">
    <property type="entry name" value="(Trans)glycosidases"/>
    <property type="match status" value="1"/>
</dbReference>
<dbReference type="InterPro" id="IPR036582">
    <property type="entry name" value="Mao_N_sf"/>
</dbReference>
<keyword evidence="8" id="KW-1185">Reference proteome</keyword>
<dbReference type="InterPro" id="IPR012854">
    <property type="entry name" value="Cu_amine_oxidase-like_N"/>
</dbReference>
<gene>
    <name evidence="7" type="ORF">GND95_10380</name>
</gene>
<dbReference type="Gene3D" id="3.10.50.10">
    <property type="match status" value="1"/>
</dbReference>
<keyword evidence="5" id="KW-0812">Transmembrane</keyword>
<dbReference type="PROSITE" id="PS51910">
    <property type="entry name" value="GH18_2"/>
    <property type="match status" value="1"/>
</dbReference>
<evidence type="ECO:0000313" key="8">
    <source>
        <dbReference type="Proteomes" id="UP000483018"/>
    </source>
</evidence>
<dbReference type="Pfam" id="PF08239">
    <property type="entry name" value="SH3_3"/>
    <property type="match status" value="1"/>
</dbReference>
<keyword evidence="1 3" id="KW-0378">Hydrolase</keyword>
<dbReference type="InterPro" id="IPR029070">
    <property type="entry name" value="Chitinase_insertion_sf"/>
</dbReference>
<keyword evidence="5" id="KW-0472">Membrane</keyword>
<dbReference type="PANTHER" id="PTHR46066">
    <property type="entry name" value="CHITINASE DOMAIN-CONTAINING PROTEIN 1 FAMILY MEMBER"/>
    <property type="match status" value="1"/>
</dbReference>
<evidence type="ECO:0000256" key="1">
    <source>
        <dbReference type="ARBA" id="ARBA00022801"/>
    </source>
</evidence>
<keyword evidence="2 3" id="KW-0326">Glycosidase</keyword>
<dbReference type="Proteomes" id="UP000483018">
    <property type="component" value="Unassembled WGS sequence"/>
</dbReference>
<evidence type="ECO:0000256" key="4">
    <source>
        <dbReference type="RuleBase" id="RU004453"/>
    </source>
</evidence>
<comment type="similarity">
    <text evidence="4">Belongs to the glycosyl hydrolase 18 family.</text>
</comment>
<dbReference type="Gene3D" id="2.30.30.40">
    <property type="entry name" value="SH3 Domains"/>
    <property type="match status" value="1"/>
</dbReference>
<dbReference type="RefSeq" id="WP_158741068.1">
    <property type="nucleotide sequence ID" value="NZ_WSLF01000010.1"/>
</dbReference>
<dbReference type="PROSITE" id="PS01095">
    <property type="entry name" value="GH18_1"/>
    <property type="match status" value="1"/>
</dbReference>
<reference evidence="7 8" key="1">
    <citation type="submission" date="2019-12" db="EMBL/GenBank/DDBJ databases">
        <title>Defluviitalea raffinosedens, isolated from a biogas fermenter, genome sequencing and characterization.</title>
        <authorList>
            <person name="Rettenmaier R."/>
            <person name="Schneider M."/>
            <person name="Neuhaus K."/>
            <person name="Liebl W."/>
            <person name="Zverlov V."/>
        </authorList>
    </citation>
    <scope>NUCLEOTIDE SEQUENCE [LARGE SCALE GENOMIC DNA]</scope>
    <source>
        <strain evidence="7 8">249c-K6</strain>
    </source>
</reference>
<proteinExistence type="inferred from homology"/>
<dbReference type="GO" id="GO:0005975">
    <property type="term" value="P:carbohydrate metabolic process"/>
    <property type="evidence" value="ECO:0007669"/>
    <property type="project" value="InterPro"/>
</dbReference>
<dbReference type="InterPro" id="IPR001223">
    <property type="entry name" value="Glyco_hydro18_cat"/>
</dbReference>
<dbReference type="EMBL" id="WSLF01000010">
    <property type="protein sequence ID" value="KAE9632924.1"/>
    <property type="molecule type" value="Genomic_DNA"/>
</dbReference>
<evidence type="ECO:0000256" key="3">
    <source>
        <dbReference type="RuleBase" id="RU000489"/>
    </source>
</evidence>
<sequence length="567" mass="65791">MARKKKRKKGFKFLLGFIGILFAAFMIKIYMPNFTVVPAYKMFSGFGQEETGVVLGKEIIVMEYGPQVIEGEIFLPFDFAKQYIDPYLFWDEEAEKLTITTQNKVIRMQTDALTYYVNQEPLTLNMPLRKFGDMAYIPFSFLKNLFNVEACYNEENNIVIMDYTTEIKTTGEILSKNAPIRYEANIKSPILKKLIQGDKVRIFEESEDWLLVRSEDGVIGYMAKKHIGNVEEMEGQPVAQEEEKPSWKPVKGKINLVWDQVFKVESSEVPSKFEPIKGLDVLSPSWFEIENEKGDLKNIASEKYVNWAHSKGYQVWAMITNPFNDPDLTHKVLKDTNSRENIIKQLLAFSSLYNLDGINIDFESLKQETGEYYLQFIRELAPLLKEQGLVVSVDMYVPSGWTRHYNRSEVGKVVDYIMVMAYDEHWSTSPTSGSVASIGWVEQGIKNTLEEVPAEKVLLGLPYYTRLWEEEEVDGEIKVSSKAYGMSRGESILKERDIEPQWLDEIGQYYGEFKEDHKTYKIWLEEERSIEEKVKLVNKYNLAGVAGWKRGLEKKEIWDILFKYLKE</sequence>
<dbReference type="SMART" id="SM00287">
    <property type="entry name" value="SH3b"/>
    <property type="match status" value="1"/>
</dbReference>
<dbReference type="InterPro" id="IPR011583">
    <property type="entry name" value="Chitinase_II/V-like_cat"/>
</dbReference>
<dbReference type="InterPro" id="IPR017853">
    <property type="entry name" value="GH"/>
</dbReference>
<feature type="domain" description="GH18" evidence="6">
    <location>
        <begin position="252"/>
        <end position="567"/>
    </location>
</feature>
<dbReference type="GO" id="GO:0004553">
    <property type="term" value="F:hydrolase activity, hydrolyzing O-glycosyl compounds"/>
    <property type="evidence" value="ECO:0007669"/>
    <property type="project" value="InterPro"/>
</dbReference>
<dbReference type="OrthoDB" id="9775889at2"/>
<comment type="caution">
    <text evidence="7">The sequence shown here is derived from an EMBL/GenBank/DDBJ whole genome shotgun (WGS) entry which is preliminary data.</text>
</comment>
<keyword evidence="5" id="KW-1133">Transmembrane helix</keyword>
<dbReference type="InterPro" id="IPR001579">
    <property type="entry name" value="Glyco_hydro_18_chit_AS"/>
</dbReference>
<dbReference type="PANTHER" id="PTHR46066:SF2">
    <property type="entry name" value="CHITINASE DOMAIN-CONTAINING PROTEIN 1"/>
    <property type="match status" value="1"/>
</dbReference>
<evidence type="ECO:0000313" key="7">
    <source>
        <dbReference type="EMBL" id="KAE9632924.1"/>
    </source>
</evidence>
<feature type="transmembrane region" description="Helical" evidence="5">
    <location>
        <begin position="12"/>
        <end position="31"/>
    </location>
</feature>
<dbReference type="Pfam" id="PF07833">
    <property type="entry name" value="Cu_amine_oxidN1"/>
    <property type="match status" value="1"/>
</dbReference>
<organism evidence="7 8">
    <name type="scientific">Defluviitalea raffinosedens</name>
    <dbReference type="NCBI Taxonomy" id="1450156"/>
    <lineage>
        <taxon>Bacteria</taxon>
        <taxon>Bacillati</taxon>
        <taxon>Bacillota</taxon>
        <taxon>Clostridia</taxon>
        <taxon>Lachnospirales</taxon>
        <taxon>Defluviitaleaceae</taxon>
        <taxon>Defluviitalea</taxon>
    </lineage>
</organism>
<dbReference type="SMART" id="SM00636">
    <property type="entry name" value="Glyco_18"/>
    <property type="match status" value="1"/>
</dbReference>
<dbReference type="AlphaFoldDB" id="A0A7C8HDT5"/>
<accession>A0A7C8HDT5</accession>
<evidence type="ECO:0000256" key="5">
    <source>
        <dbReference type="SAM" id="Phobius"/>
    </source>
</evidence>
<dbReference type="InterPro" id="IPR003646">
    <property type="entry name" value="SH3-like_bac-type"/>
</dbReference>